<name>A0A7S8E8R6_9CHLR</name>
<keyword evidence="6" id="KW-1185">Reference proteome</keyword>
<dbReference type="Gene3D" id="1.10.260.40">
    <property type="entry name" value="lambda repressor-like DNA-binding domains"/>
    <property type="match status" value="1"/>
</dbReference>
<gene>
    <name evidence="5" type="ORF">G4Y79_22170</name>
</gene>
<dbReference type="RefSeq" id="WP_195170427.1">
    <property type="nucleotide sequence ID" value="NZ_CP062983.1"/>
</dbReference>
<dbReference type="CDD" id="cd01392">
    <property type="entry name" value="HTH_LacI"/>
    <property type="match status" value="1"/>
</dbReference>
<dbReference type="GO" id="GO:0003700">
    <property type="term" value="F:DNA-binding transcription factor activity"/>
    <property type="evidence" value="ECO:0007669"/>
    <property type="project" value="TreeGrafter"/>
</dbReference>
<keyword evidence="2 5" id="KW-0238">DNA-binding</keyword>
<evidence type="ECO:0000313" key="6">
    <source>
        <dbReference type="Proteomes" id="UP000594468"/>
    </source>
</evidence>
<dbReference type="InterPro" id="IPR010982">
    <property type="entry name" value="Lambda_DNA-bd_dom_sf"/>
</dbReference>
<sequence>MPSIIQQIAEDLNVSSASVSRALNDRPGVGDALRARILERARELNYTSSVIARGLATSQTFSLGFFVRQKPGLSTHSDPFYGEIMQGVEETCAQSDYHVTIGSLTDDVIENPQSFRFVREGRVDGMILAGPDIPSGFILAMLQTDLPVVLVDNNLPISRVHCINANSEEGAYQAASYLLELGHRRIGILSGPAQWPSNAKRVWGYTQALHEAGIEPTIVYADATTIDSGLETASKLLKESPDVTGILAVNDSMAIGAIRFANAAGYHVPQDLSVIGFDNIAWARFNNPPLTTLHIPKNQMGKEAAKRLLELLGDPDIPPTNLTVGVDLVKRATCDVPNRGGA</sequence>
<dbReference type="InterPro" id="IPR000843">
    <property type="entry name" value="HTH_LacI"/>
</dbReference>
<evidence type="ECO:0000256" key="1">
    <source>
        <dbReference type="ARBA" id="ARBA00023015"/>
    </source>
</evidence>
<dbReference type="PANTHER" id="PTHR30146">
    <property type="entry name" value="LACI-RELATED TRANSCRIPTIONAL REPRESSOR"/>
    <property type="match status" value="1"/>
</dbReference>
<accession>A0A7S8E8R6</accession>
<reference evidence="5 6" key="1">
    <citation type="submission" date="2020-02" db="EMBL/GenBank/DDBJ databases">
        <authorList>
            <person name="Zheng R.K."/>
            <person name="Sun C.M."/>
        </authorList>
    </citation>
    <scope>NUCLEOTIDE SEQUENCE [LARGE SCALE GENOMIC DNA]</scope>
    <source>
        <strain evidence="6">rifampicinis</strain>
    </source>
</reference>
<dbReference type="InterPro" id="IPR028082">
    <property type="entry name" value="Peripla_BP_I"/>
</dbReference>
<dbReference type="Pfam" id="PF00356">
    <property type="entry name" value="LacI"/>
    <property type="match status" value="1"/>
</dbReference>
<evidence type="ECO:0000259" key="4">
    <source>
        <dbReference type="PROSITE" id="PS50932"/>
    </source>
</evidence>
<evidence type="ECO:0000256" key="2">
    <source>
        <dbReference type="ARBA" id="ARBA00023125"/>
    </source>
</evidence>
<feature type="domain" description="HTH lacI-type" evidence="4">
    <location>
        <begin position="5"/>
        <end position="57"/>
    </location>
</feature>
<dbReference type="KEGG" id="pmet:G4Y79_22170"/>
<dbReference type="PANTHER" id="PTHR30146:SF109">
    <property type="entry name" value="HTH-TYPE TRANSCRIPTIONAL REGULATOR GALS"/>
    <property type="match status" value="1"/>
</dbReference>
<dbReference type="AlphaFoldDB" id="A0A7S8E8R6"/>
<dbReference type="CDD" id="cd06267">
    <property type="entry name" value="PBP1_LacI_sugar_binding-like"/>
    <property type="match status" value="1"/>
</dbReference>
<keyword evidence="1" id="KW-0805">Transcription regulation</keyword>
<dbReference type="SMART" id="SM00354">
    <property type="entry name" value="HTH_LACI"/>
    <property type="match status" value="1"/>
</dbReference>
<dbReference type="Proteomes" id="UP000594468">
    <property type="component" value="Chromosome"/>
</dbReference>
<protein>
    <submittedName>
        <fullName evidence="5">LacI family DNA-binding transcriptional regulator</fullName>
    </submittedName>
</protein>
<keyword evidence="3" id="KW-0804">Transcription</keyword>
<dbReference type="SUPFAM" id="SSF47413">
    <property type="entry name" value="lambda repressor-like DNA-binding domains"/>
    <property type="match status" value="1"/>
</dbReference>
<dbReference type="InterPro" id="IPR046335">
    <property type="entry name" value="LacI/GalR-like_sensor"/>
</dbReference>
<dbReference type="Pfam" id="PF13377">
    <property type="entry name" value="Peripla_BP_3"/>
    <property type="match status" value="1"/>
</dbReference>
<proteinExistence type="predicted"/>
<dbReference type="Gene3D" id="3.40.50.2300">
    <property type="match status" value="2"/>
</dbReference>
<dbReference type="GO" id="GO:0000976">
    <property type="term" value="F:transcription cis-regulatory region binding"/>
    <property type="evidence" value="ECO:0007669"/>
    <property type="project" value="TreeGrafter"/>
</dbReference>
<evidence type="ECO:0000256" key="3">
    <source>
        <dbReference type="ARBA" id="ARBA00023163"/>
    </source>
</evidence>
<dbReference type="EMBL" id="CP062983">
    <property type="protein sequence ID" value="QPC82358.1"/>
    <property type="molecule type" value="Genomic_DNA"/>
</dbReference>
<dbReference type="SUPFAM" id="SSF53822">
    <property type="entry name" value="Periplasmic binding protein-like I"/>
    <property type="match status" value="1"/>
</dbReference>
<dbReference type="PROSITE" id="PS50932">
    <property type="entry name" value="HTH_LACI_2"/>
    <property type="match status" value="1"/>
</dbReference>
<organism evidence="5 6">
    <name type="scientific">Phototrophicus methaneseepsis</name>
    <dbReference type="NCBI Taxonomy" id="2710758"/>
    <lineage>
        <taxon>Bacteria</taxon>
        <taxon>Bacillati</taxon>
        <taxon>Chloroflexota</taxon>
        <taxon>Candidatus Thermofontia</taxon>
        <taxon>Phototrophicales</taxon>
        <taxon>Phototrophicaceae</taxon>
        <taxon>Phototrophicus</taxon>
    </lineage>
</organism>
<evidence type="ECO:0000313" key="5">
    <source>
        <dbReference type="EMBL" id="QPC82358.1"/>
    </source>
</evidence>